<dbReference type="EMBL" id="SJPT01000001">
    <property type="protein sequence ID" value="TWU26615.1"/>
    <property type="molecule type" value="Genomic_DNA"/>
</dbReference>
<dbReference type="SUPFAM" id="SSF53822">
    <property type="entry name" value="Periplasmic binding protein-like I"/>
    <property type="match status" value="1"/>
</dbReference>
<name>A0A5C6CRX9_9BACT</name>
<dbReference type="OrthoDB" id="6111975at2"/>
<dbReference type="PANTHER" id="PTHR47628:SF1">
    <property type="entry name" value="ALIPHATIC AMIDASE EXPRESSION-REGULATING PROTEIN"/>
    <property type="match status" value="1"/>
</dbReference>
<reference evidence="1 2" key="1">
    <citation type="submission" date="2019-02" db="EMBL/GenBank/DDBJ databases">
        <title>Deep-cultivation of Planctomycetes and their phenomic and genomic characterization uncovers novel biology.</title>
        <authorList>
            <person name="Wiegand S."/>
            <person name="Jogler M."/>
            <person name="Boedeker C."/>
            <person name="Pinto D."/>
            <person name="Vollmers J."/>
            <person name="Rivas-Marin E."/>
            <person name="Kohn T."/>
            <person name="Peeters S.H."/>
            <person name="Heuer A."/>
            <person name="Rast P."/>
            <person name="Oberbeckmann S."/>
            <person name="Bunk B."/>
            <person name="Jeske O."/>
            <person name="Meyerdierks A."/>
            <person name="Storesund J.E."/>
            <person name="Kallscheuer N."/>
            <person name="Luecker S."/>
            <person name="Lage O.M."/>
            <person name="Pohl T."/>
            <person name="Merkel B.J."/>
            <person name="Hornburger P."/>
            <person name="Mueller R.-W."/>
            <person name="Bruemmer F."/>
            <person name="Labrenz M."/>
            <person name="Spormann A.M."/>
            <person name="Op Den Camp H."/>
            <person name="Overmann J."/>
            <person name="Amann R."/>
            <person name="Jetten M.S.M."/>
            <person name="Mascher T."/>
            <person name="Medema M.H."/>
            <person name="Devos D.P."/>
            <person name="Kaster A.-K."/>
            <person name="Ovreas L."/>
            <person name="Rohde M."/>
            <person name="Galperin M.Y."/>
            <person name="Jogler C."/>
        </authorList>
    </citation>
    <scope>NUCLEOTIDE SEQUENCE [LARGE SCALE GENOMIC DNA]</scope>
    <source>
        <strain evidence="1 2">Pla52o</strain>
    </source>
</reference>
<evidence type="ECO:0000313" key="1">
    <source>
        <dbReference type="EMBL" id="TWU26615.1"/>
    </source>
</evidence>
<evidence type="ECO:0000313" key="2">
    <source>
        <dbReference type="Proteomes" id="UP000316304"/>
    </source>
</evidence>
<sequence>MKPPHWRWLFLATIVLSIAAVLLGRSINSQASRRPIRVGILHSQTGTMAISESPVRDATLMAIEEINASGGILGRPIEVVSADGQSKEAIFASQAEWLIVDEQVSVVFGCWTSASRKAVRPIFERHQHLLFYPVQYEGLEQSPNIVYTGTTPNQQILPAVKWCFDNLGARSFFLVGSDYVFPRTVNTILRTQISALQGEVVGEEYMLLDSEQADAIVAKIVATKPDFILNTLNGHSNHAFFSSLRAAGIAASDIPTMSFSIAEVELLNMRYDQTQGDYAAWTYFQSIASERNTAFVKRFQDRFGSDRVTDDPIEAGYFGVYLWKQAVEDAGTDKPSAVRTKVGNQSFPAPQGIVSIDPETHHTWKTLRIGRIRGDGQFDIVWTSDYPVRPVTFPIYQSREQWEQFLEDMYRDWGQSWSKPADSERDKP</sequence>
<dbReference type="RefSeq" id="WP_146592933.1">
    <property type="nucleotide sequence ID" value="NZ_SJPT01000001.1"/>
</dbReference>
<dbReference type="AlphaFoldDB" id="A0A5C6CRX9"/>
<dbReference type="PANTHER" id="PTHR47628">
    <property type="match status" value="1"/>
</dbReference>
<organism evidence="1 2">
    <name type="scientific">Novipirellula galeiformis</name>
    <dbReference type="NCBI Taxonomy" id="2528004"/>
    <lineage>
        <taxon>Bacteria</taxon>
        <taxon>Pseudomonadati</taxon>
        <taxon>Planctomycetota</taxon>
        <taxon>Planctomycetia</taxon>
        <taxon>Pirellulales</taxon>
        <taxon>Pirellulaceae</taxon>
        <taxon>Novipirellula</taxon>
    </lineage>
</organism>
<dbReference type="Pfam" id="PF13433">
    <property type="entry name" value="Peripla_BP_5"/>
    <property type="match status" value="1"/>
</dbReference>
<dbReference type="Gene3D" id="3.40.50.2300">
    <property type="match status" value="2"/>
</dbReference>
<keyword evidence="2" id="KW-1185">Reference proteome</keyword>
<dbReference type="InterPro" id="IPR028082">
    <property type="entry name" value="Peripla_BP_I"/>
</dbReference>
<accession>A0A5C6CRX9</accession>
<protein>
    <submittedName>
        <fullName evidence="1">Aliphatic amidase expression-regulating protein</fullName>
    </submittedName>
</protein>
<comment type="caution">
    <text evidence="1">The sequence shown here is derived from an EMBL/GenBank/DDBJ whole genome shotgun (WGS) entry which is preliminary data.</text>
</comment>
<gene>
    <name evidence="1" type="primary">amiC</name>
    <name evidence="1" type="ORF">Pla52o_04680</name>
</gene>
<dbReference type="CDD" id="cd06355">
    <property type="entry name" value="PBP1_FmdD-like"/>
    <property type="match status" value="1"/>
</dbReference>
<dbReference type="InterPro" id="IPR017777">
    <property type="entry name" value="ABC_urea-bd_UrtA"/>
</dbReference>
<dbReference type="Proteomes" id="UP000316304">
    <property type="component" value="Unassembled WGS sequence"/>
</dbReference>
<proteinExistence type="predicted"/>